<sequence>MPQALVLRRRSLDLACLTRALQVPACSGNRLPKAEIALLRRRRTNRASSERMRKLHSQRITQARNEVENLLDNNAHLAKRVAHLQAAAKQGPIKQVTERSPGASDSAPVNMASERSGAQMQQALTLKSSAGDSFHVCEASMTSSKRPHGDHVCPDAATVKAEEAAQISGNHMTSAHWQLLKQPASSGLGLTPHYRVLSNNDE</sequence>
<gene>
    <name evidence="2" type="ORF">WJX73_004877</name>
</gene>
<evidence type="ECO:0000313" key="2">
    <source>
        <dbReference type="EMBL" id="KAK9805829.1"/>
    </source>
</evidence>
<reference evidence="2 3" key="1">
    <citation type="journal article" date="2024" name="Nat. Commun.">
        <title>Phylogenomics reveals the evolutionary origins of lichenization in chlorophyte algae.</title>
        <authorList>
            <person name="Puginier C."/>
            <person name="Libourel C."/>
            <person name="Otte J."/>
            <person name="Skaloud P."/>
            <person name="Haon M."/>
            <person name="Grisel S."/>
            <person name="Petersen M."/>
            <person name="Berrin J.G."/>
            <person name="Delaux P.M."/>
            <person name="Dal Grande F."/>
            <person name="Keller J."/>
        </authorList>
    </citation>
    <scope>NUCLEOTIDE SEQUENCE [LARGE SCALE GENOMIC DNA]</scope>
    <source>
        <strain evidence="2 3">SAG 2036</strain>
    </source>
</reference>
<name>A0AAW1PDF0_9CHLO</name>
<dbReference type="Proteomes" id="UP001465755">
    <property type="component" value="Unassembled WGS sequence"/>
</dbReference>
<proteinExistence type="predicted"/>
<evidence type="ECO:0000313" key="3">
    <source>
        <dbReference type="Proteomes" id="UP001465755"/>
    </source>
</evidence>
<accession>A0AAW1PDF0</accession>
<feature type="region of interest" description="Disordered" evidence="1">
    <location>
        <begin position="86"/>
        <end position="110"/>
    </location>
</feature>
<protein>
    <recommendedName>
        <fullName evidence="4">BZIP domain-containing protein</fullName>
    </recommendedName>
</protein>
<keyword evidence="3" id="KW-1185">Reference proteome</keyword>
<comment type="caution">
    <text evidence="2">The sequence shown here is derived from an EMBL/GenBank/DDBJ whole genome shotgun (WGS) entry which is preliminary data.</text>
</comment>
<evidence type="ECO:0000256" key="1">
    <source>
        <dbReference type="SAM" id="MobiDB-lite"/>
    </source>
</evidence>
<evidence type="ECO:0008006" key="4">
    <source>
        <dbReference type="Google" id="ProtNLM"/>
    </source>
</evidence>
<dbReference type="AlphaFoldDB" id="A0AAW1PDF0"/>
<dbReference type="EMBL" id="JALJOQ010000041">
    <property type="protein sequence ID" value="KAK9805829.1"/>
    <property type="molecule type" value="Genomic_DNA"/>
</dbReference>
<organism evidence="2 3">
    <name type="scientific">Symbiochloris irregularis</name>
    <dbReference type="NCBI Taxonomy" id="706552"/>
    <lineage>
        <taxon>Eukaryota</taxon>
        <taxon>Viridiplantae</taxon>
        <taxon>Chlorophyta</taxon>
        <taxon>core chlorophytes</taxon>
        <taxon>Trebouxiophyceae</taxon>
        <taxon>Trebouxiales</taxon>
        <taxon>Trebouxiaceae</taxon>
        <taxon>Symbiochloris</taxon>
    </lineage>
</organism>